<reference evidence="1 2" key="1">
    <citation type="submission" date="2018-06" db="EMBL/GenBank/DDBJ databases">
        <title>A transcriptomic atlas of mushroom development highlights an independent origin of complex multicellularity.</title>
        <authorList>
            <consortium name="DOE Joint Genome Institute"/>
            <person name="Krizsan K."/>
            <person name="Almasi E."/>
            <person name="Merenyi Z."/>
            <person name="Sahu N."/>
            <person name="Viragh M."/>
            <person name="Koszo T."/>
            <person name="Mondo S."/>
            <person name="Kiss B."/>
            <person name="Balint B."/>
            <person name="Kues U."/>
            <person name="Barry K."/>
            <person name="Hegedus J.C."/>
            <person name="Henrissat B."/>
            <person name="Johnson J."/>
            <person name="Lipzen A."/>
            <person name="Ohm R."/>
            <person name="Nagy I."/>
            <person name="Pangilinan J."/>
            <person name="Yan J."/>
            <person name="Xiong Y."/>
            <person name="Grigoriev I.V."/>
            <person name="Hibbett D.S."/>
            <person name="Nagy L.G."/>
        </authorList>
    </citation>
    <scope>NUCLEOTIDE SEQUENCE [LARGE SCALE GENOMIC DNA]</scope>
    <source>
        <strain evidence="1 2">SZMC22713</strain>
    </source>
</reference>
<organism evidence="1 2">
    <name type="scientific">Rickenella mellea</name>
    <dbReference type="NCBI Taxonomy" id="50990"/>
    <lineage>
        <taxon>Eukaryota</taxon>
        <taxon>Fungi</taxon>
        <taxon>Dikarya</taxon>
        <taxon>Basidiomycota</taxon>
        <taxon>Agaricomycotina</taxon>
        <taxon>Agaricomycetes</taxon>
        <taxon>Hymenochaetales</taxon>
        <taxon>Rickenellaceae</taxon>
        <taxon>Rickenella</taxon>
    </lineage>
</organism>
<dbReference type="EMBL" id="ML170188">
    <property type="protein sequence ID" value="TDL20463.1"/>
    <property type="molecule type" value="Genomic_DNA"/>
</dbReference>
<proteinExistence type="predicted"/>
<gene>
    <name evidence="1" type="ORF">BD410DRAFT_372826</name>
</gene>
<accession>A0A4Y7PYI5</accession>
<dbReference type="Proteomes" id="UP000294933">
    <property type="component" value="Unassembled WGS sequence"/>
</dbReference>
<evidence type="ECO:0000313" key="1">
    <source>
        <dbReference type="EMBL" id="TDL20463.1"/>
    </source>
</evidence>
<dbReference type="AlphaFoldDB" id="A0A4Y7PYI5"/>
<sequence>MGRLYGAAPNPRGFWHRGWEVVGAASRRFQNPQKLIDRSTREVLILPSTFVGLGNNPSVESSDFTRSGENVYLPTAKLLAYTILHVRLRPDTKGSFAGMMDSWASYFFACCNFDRTSLDGKDDDKARNHWLKIADRIGA</sequence>
<name>A0A4Y7PYI5_9AGAM</name>
<dbReference type="OrthoDB" id="3154505at2759"/>
<keyword evidence="2" id="KW-1185">Reference proteome</keyword>
<dbReference type="VEuPathDB" id="FungiDB:BD410DRAFT_372826"/>
<protein>
    <submittedName>
        <fullName evidence="1">Uncharacterized protein</fullName>
    </submittedName>
</protein>
<evidence type="ECO:0000313" key="2">
    <source>
        <dbReference type="Proteomes" id="UP000294933"/>
    </source>
</evidence>